<reference evidence="2 3" key="1">
    <citation type="submission" date="2021-06" db="EMBL/GenBank/DDBJ databases">
        <authorList>
            <person name="Palmer J.M."/>
        </authorList>
    </citation>
    <scope>NUCLEOTIDE SEQUENCE [LARGE SCALE GENOMIC DNA]</scope>
    <source>
        <strain evidence="2 3">XC_2019</strain>
        <tissue evidence="2">Muscle</tissue>
    </source>
</reference>
<feature type="region of interest" description="Disordered" evidence="1">
    <location>
        <begin position="1"/>
        <end position="24"/>
    </location>
</feature>
<evidence type="ECO:0000313" key="3">
    <source>
        <dbReference type="Proteomes" id="UP001434883"/>
    </source>
</evidence>
<name>A0ABV0S2T9_9TELE</name>
<accession>A0ABV0S2T9</accession>
<keyword evidence="3" id="KW-1185">Reference proteome</keyword>
<evidence type="ECO:0000313" key="2">
    <source>
        <dbReference type="EMBL" id="MEQ2214711.1"/>
    </source>
</evidence>
<feature type="compositionally biased region" description="Polar residues" evidence="1">
    <location>
        <begin position="1"/>
        <end position="12"/>
    </location>
</feature>
<gene>
    <name evidence="2" type="ORF">XENOCAPTIV_017686</name>
</gene>
<sequence>MATRMTPKTNKSSTEDLQVRSFGNHLDGRGLQSLSQLCIKNHHSSTADRTSRRRHSFGEPLSSSIVQSYNYKLYRNSSSSEVRRRSQLLWAWRLPNWTIMQWERGSGSDGPVF</sequence>
<comment type="caution">
    <text evidence="2">The sequence shown here is derived from an EMBL/GenBank/DDBJ whole genome shotgun (WGS) entry which is preliminary data.</text>
</comment>
<dbReference type="Proteomes" id="UP001434883">
    <property type="component" value="Unassembled WGS sequence"/>
</dbReference>
<evidence type="ECO:0000256" key="1">
    <source>
        <dbReference type="SAM" id="MobiDB-lite"/>
    </source>
</evidence>
<dbReference type="EMBL" id="JAHRIN010067587">
    <property type="protein sequence ID" value="MEQ2214711.1"/>
    <property type="molecule type" value="Genomic_DNA"/>
</dbReference>
<proteinExistence type="predicted"/>
<organism evidence="2 3">
    <name type="scientific">Xenoophorus captivus</name>
    <dbReference type="NCBI Taxonomy" id="1517983"/>
    <lineage>
        <taxon>Eukaryota</taxon>
        <taxon>Metazoa</taxon>
        <taxon>Chordata</taxon>
        <taxon>Craniata</taxon>
        <taxon>Vertebrata</taxon>
        <taxon>Euteleostomi</taxon>
        <taxon>Actinopterygii</taxon>
        <taxon>Neopterygii</taxon>
        <taxon>Teleostei</taxon>
        <taxon>Neoteleostei</taxon>
        <taxon>Acanthomorphata</taxon>
        <taxon>Ovalentaria</taxon>
        <taxon>Atherinomorphae</taxon>
        <taxon>Cyprinodontiformes</taxon>
        <taxon>Goodeidae</taxon>
        <taxon>Xenoophorus</taxon>
    </lineage>
</organism>
<protein>
    <submittedName>
        <fullName evidence="2">Uncharacterized protein</fullName>
    </submittedName>
</protein>